<sequence>MINNGYDKISKSLTKIQYERPWVVHFDKPTEHFEHTITYIGRYIKKPPIAMSKIKEYDGNTIKFRFLKMIIPFYLGHLGVKKRRQDEIYKRV</sequence>
<keyword evidence="3" id="KW-1185">Reference proteome</keyword>
<accession>A0ABM6LWP2</accession>
<dbReference type="EMBL" id="CP022132">
    <property type="protein sequence ID" value="ASG66992.1"/>
    <property type="molecule type" value="Genomic_DNA"/>
</dbReference>
<evidence type="ECO:0000313" key="2">
    <source>
        <dbReference type="EMBL" id="ASG66992.1"/>
    </source>
</evidence>
<reference evidence="2 3" key="1">
    <citation type="submission" date="2017-06" db="EMBL/GenBank/DDBJ databases">
        <title>Complete genome of Francisella halioticida.</title>
        <authorList>
            <person name="Sjodin A."/>
        </authorList>
    </citation>
    <scope>NUCLEOTIDE SEQUENCE [LARGE SCALE GENOMIC DNA]</scope>
    <source>
        <strain evidence="2 3">DSM 23729</strain>
    </source>
</reference>
<organism evidence="2 3">
    <name type="scientific">Francisella halioticida</name>
    <dbReference type="NCBI Taxonomy" id="549298"/>
    <lineage>
        <taxon>Bacteria</taxon>
        <taxon>Pseudomonadati</taxon>
        <taxon>Pseudomonadota</taxon>
        <taxon>Gammaproteobacteria</taxon>
        <taxon>Thiotrichales</taxon>
        <taxon>Francisellaceae</taxon>
        <taxon>Francisella</taxon>
    </lineage>
</organism>
<protein>
    <recommendedName>
        <fullName evidence="1">Transposase IS801/IS1294 domain-containing protein</fullName>
    </recommendedName>
</protein>
<dbReference type="Pfam" id="PF04986">
    <property type="entry name" value="Y2_Tnp"/>
    <property type="match status" value="1"/>
</dbReference>
<evidence type="ECO:0000313" key="3">
    <source>
        <dbReference type="Proteomes" id="UP000249910"/>
    </source>
</evidence>
<dbReference type="Proteomes" id="UP000249910">
    <property type="component" value="Chromosome"/>
</dbReference>
<name>A0ABM6LWP2_9GAMM</name>
<dbReference type="InterPro" id="IPR007069">
    <property type="entry name" value="Transposase_32"/>
</dbReference>
<proteinExistence type="predicted"/>
<evidence type="ECO:0000259" key="1">
    <source>
        <dbReference type="Pfam" id="PF04986"/>
    </source>
</evidence>
<feature type="domain" description="Transposase IS801/IS1294" evidence="1">
    <location>
        <begin position="10"/>
        <end position="68"/>
    </location>
</feature>
<gene>
    <name evidence="2" type="ORF">CDV26_00060</name>
</gene>